<proteinExistence type="predicted"/>
<dbReference type="AlphaFoldDB" id="A0A5B8A3K2"/>
<dbReference type="KEGG" id="hyj:FHG12_18730"/>
<sequence length="250" mass="28098">MNRWGKLFTSKYLYFASVGLLAFAVDACKNESEAGPDLGTDYYPVAVKDFHIYDVVDSTWQENVGTARKYQLRERVEEAFTDAAGQQAYRIVRSKRANAAANWLDDSTIVVNPSQQTLLLTTQNRRTVELVFPVRSNRAWNLNAYNSLSDTITAETRRYAEVGAPFKINSNGKTYSYPTTVTTTADDTENKFYPTVYRRVFAKSVGLVYRVARRYNYGCPPGAPAGCAKVDGYIKSGYSRTEVLVESGRM</sequence>
<evidence type="ECO:0008006" key="4">
    <source>
        <dbReference type="Google" id="ProtNLM"/>
    </source>
</evidence>
<evidence type="ECO:0000313" key="3">
    <source>
        <dbReference type="Proteomes" id="UP000305398"/>
    </source>
</evidence>
<protein>
    <recommendedName>
        <fullName evidence="4">DUF4249 domain-containing protein</fullName>
    </recommendedName>
</protein>
<keyword evidence="1" id="KW-0732">Signal</keyword>
<feature type="chain" id="PRO_5022871286" description="DUF4249 domain-containing protein" evidence="1">
    <location>
        <begin position="28"/>
        <end position="250"/>
    </location>
</feature>
<accession>A0A5B8A3K2</accession>
<dbReference type="OrthoDB" id="1467525at2"/>
<evidence type="ECO:0000256" key="1">
    <source>
        <dbReference type="SAM" id="SignalP"/>
    </source>
</evidence>
<feature type="signal peptide" evidence="1">
    <location>
        <begin position="1"/>
        <end position="27"/>
    </location>
</feature>
<dbReference type="EMBL" id="CP040896">
    <property type="protein sequence ID" value="QDA62011.1"/>
    <property type="molecule type" value="Genomic_DNA"/>
</dbReference>
<gene>
    <name evidence="2" type="ORF">FHG12_18730</name>
</gene>
<keyword evidence="3" id="KW-1185">Reference proteome</keyword>
<name>A0A5B8A3K2_9BACT</name>
<reference evidence="2 3" key="1">
    <citation type="submission" date="2019-06" db="EMBL/GenBank/DDBJ databases">
        <authorList>
            <person name="Srinivasan S."/>
        </authorList>
    </citation>
    <scope>NUCLEOTIDE SEQUENCE [LARGE SCALE GENOMIC DNA]</scope>
    <source>
        <strain evidence="2 3">17J68-5</strain>
    </source>
</reference>
<organism evidence="2 3">
    <name type="scientific">Hymenobacter jejuensis</name>
    <dbReference type="NCBI Taxonomy" id="2502781"/>
    <lineage>
        <taxon>Bacteria</taxon>
        <taxon>Pseudomonadati</taxon>
        <taxon>Bacteroidota</taxon>
        <taxon>Cytophagia</taxon>
        <taxon>Cytophagales</taxon>
        <taxon>Hymenobacteraceae</taxon>
        <taxon>Hymenobacter</taxon>
    </lineage>
</organism>
<dbReference type="Proteomes" id="UP000305398">
    <property type="component" value="Chromosome"/>
</dbReference>
<evidence type="ECO:0000313" key="2">
    <source>
        <dbReference type="EMBL" id="QDA62011.1"/>
    </source>
</evidence>
<dbReference type="RefSeq" id="WP_139517243.1">
    <property type="nucleotide sequence ID" value="NZ_CP040896.1"/>
</dbReference>